<dbReference type="Gene3D" id="2.60.120.260">
    <property type="entry name" value="Galactose-binding domain-like"/>
    <property type="match status" value="1"/>
</dbReference>
<dbReference type="AlphaFoldDB" id="A0A9P1BYN9"/>
<feature type="chain" id="PRO_5043269941" evidence="4">
    <location>
        <begin position="16"/>
        <end position="904"/>
    </location>
</feature>
<dbReference type="InterPro" id="IPR051913">
    <property type="entry name" value="GH2_Domain-Containing"/>
</dbReference>
<evidence type="ECO:0000313" key="10">
    <source>
        <dbReference type="Proteomes" id="UP001152797"/>
    </source>
</evidence>
<dbReference type="EMBL" id="CAMXCT020000669">
    <property type="protein sequence ID" value="CAL1135290.1"/>
    <property type="molecule type" value="Genomic_DNA"/>
</dbReference>
<dbReference type="Proteomes" id="UP001152797">
    <property type="component" value="Unassembled WGS sequence"/>
</dbReference>
<feature type="domain" description="Glycoside hydrolase family 2 catalytic" evidence="5">
    <location>
        <begin position="491"/>
        <end position="570"/>
    </location>
</feature>
<evidence type="ECO:0000256" key="1">
    <source>
        <dbReference type="ARBA" id="ARBA00007401"/>
    </source>
</evidence>
<evidence type="ECO:0000313" key="9">
    <source>
        <dbReference type="EMBL" id="CAL4769227.1"/>
    </source>
</evidence>
<comment type="caution">
    <text evidence="8">The sequence shown here is derived from an EMBL/GenBank/DDBJ whole genome shotgun (WGS) entry which is preliminary data.</text>
</comment>
<dbReference type="PANTHER" id="PTHR42732">
    <property type="entry name" value="BETA-GALACTOSIDASE"/>
    <property type="match status" value="1"/>
</dbReference>
<dbReference type="Gene3D" id="3.20.20.80">
    <property type="entry name" value="Glycosidases"/>
    <property type="match status" value="1"/>
</dbReference>
<dbReference type="InterPro" id="IPR017853">
    <property type="entry name" value="GH"/>
</dbReference>
<sequence length="904" mass="99300">MLLFVVLVCPTLCWAVREVENLDHGWRFQKEEQRLQQCDSKTFPDYLPGRCMGLAPQGRPEDGGPGSALACREACCADASCNAWQWCGPNSACESPNTCFKGLIDVERNCSRHGHWQGEGDSSRRPEPEPTPGYPCDVPQCRSNFDDSSWPLVNVPHDFVVSGDFDKRADKSHGYLPYGVAWYRRRLCLQDAVAISDGSKHSWLEFEGVMVKSKVWLNGAFLGSHFSGYTPYLLDISPAPLKSGCNNLLAVYVDATAPDGWWYDGGGIYRHVWLTTVPPAHIVPWGLYAPAKVVGHGENSADAEVSPRVELVNFFTTPKLVRIFCVVKEAGRFVMDQELSTWLAAGETVDVPLKTMHIEGANLWSPRSPALYEMTVQVWTTDPQQGGAAPDDEVTTTFGIRNVSWSPDSGFFINGVPTKILGTANHQDYAVLGVAVPDHLQVHRLRKLQQFGANAWRTAHNPPNEALLAAADRLGILVWDENHRNGQDSEMEVMIKRDRNHPSIVIWSICNERLCDTIDARGDAKRLKNIAHRLDPHMGRVVSANHNPFNGRATPVDLMGFDYGPEMYDKWHAEAPTVPAISSETSSAYSDRGLVFNNRLEGHVRDYDTEHPSWGQTAEVAWQAILSRPFVAGGFTWTGWDYRGEPTPYSWPDVNSHFGILDTAGFWKHRAHWYLACWTPASDAHVLHLLPHWNWDSNTTSRCVGSCIGHLVDVWAYSNLEEVELIHPNGTSLGRQKATQCSHVEWPSVAYMPGELSARGYVDGKVVKTSVVRTTGSPVALRIGIIDGVGAEGIVANGQDVGLVFVEVVDDKGDVVPTASNLITVSTQSGAVVLGTANGDPSSLEPNDSPQRQAFGGRLMAVVRPLPGASHATVVAEAKHLASATLQLKVLSNLGNLSGVALFV</sequence>
<evidence type="ECO:0000313" key="8">
    <source>
        <dbReference type="EMBL" id="CAI3981915.1"/>
    </source>
</evidence>
<name>A0A9P1BYN9_9DINO</name>
<dbReference type="InterPro" id="IPR013783">
    <property type="entry name" value="Ig-like_fold"/>
</dbReference>
<dbReference type="InterPro" id="IPR006103">
    <property type="entry name" value="Glyco_hydro_2_cat"/>
</dbReference>
<gene>
    <name evidence="8" type="ORF">C1SCF055_LOCUS9659</name>
</gene>
<dbReference type="Pfam" id="PF16355">
    <property type="entry name" value="DUF4982"/>
    <property type="match status" value="1"/>
</dbReference>
<comment type="similarity">
    <text evidence="1">Belongs to the glycosyl hydrolase 2 family.</text>
</comment>
<organism evidence="8">
    <name type="scientific">Cladocopium goreaui</name>
    <dbReference type="NCBI Taxonomy" id="2562237"/>
    <lineage>
        <taxon>Eukaryota</taxon>
        <taxon>Sar</taxon>
        <taxon>Alveolata</taxon>
        <taxon>Dinophyceae</taxon>
        <taxon>Suessiales</taxon>
        <taxon>Symbiodiniaceae</taxon>
        <taxon>Cladocopium</taxon>
    </lineage>
</organism>
<dbReference type="InterPro" id="IPR036156">
    <property type="entry name" value="Beta-gal/glucu_dom_sf"/>
</dbReference>
<protein>
    <submittedName>
        <fullName evidence="9">Beta-galactosidase</fullName>
    </submittedName>
</protein>
<evidence type="ECO:0000259" key="7">
    <source>
        <dbReference type="Pfam" id="PF18565"/>
    </source>
</evidence>
<keyword evidence="4" id="KW-0732">Signal</keyword>
<dbReference type="Pfam" id="PF18565">
    <property type="entry name" value="Glyco_hydro2_C5"/>
    <property type="match status" value="1"/>
</dbReference>
<evidence type="ECO:0000256" key="2">
    <source>
        <dbReference type="ARBA" id="ARBA00022801"/>
    </source>
</evidence>
<dbReference type="GO" id="GO:0005975">
    <property type="term" value="P:carbohydrate metabolic process"/>
    <property type="evidence" value="ECO:0007669"/>
    <property type="project" value="InterPro"/>
</dbReference>
<dbReference type="Gene3D" id="2.60.40.10">
    <property type="entry name" value="Immunoglobulins"/>
    <property type="match status" value="3"/>
</dbReference>
<reference evidence="9 10" key="2">
    <citation type="submission" date="2024-05" db="EMBL/GenBank/DDBJ databases">
        <authorList>
            <person name="Chen Y."/>
            <person name="Shah S."/>
            <person name="Dougan E. K."/>
            <person name="Thang M."/>
            <person name="Chan C."/>
        </authorList>
    </citation>
    <scope>NUCLEOTIDE SEQUENCE [LARGE SCALE GENOMIC DNA]</scope>
</reference>
<accession>A0A9P1BYN9</accession>
<reference evidence="8" key="1">
    <citation type="submission" date="2022-10" db="EMBL/GenBank/DDBJ databases">
        <authorList>
            <person name="Chen Y."/>
            <person name="Dougan E. K."/>
            <person name="Chan C."/>
            <person name="Rhodes N."/>
            <person name="Thang M."/>
        </authorList>
    </citation>
    <scope>NUCLEOTIDE SEQUENCE</scope>
</reference>
<dbReference type="InterPro" id="IPR008979">
    <property type="entry name" value="Galactose-bd-like_sf"/>
</dbReference>
<keyword evidence="10" id="KW-1185">Reference proteome</keyword>
<evidence type="ECO:0000259" key="5">
    <source>
        <dbReference type="Pfam" id="PF02836"/>
    </source>
</evidence>
<evidence type="ECO:0000259" key="6">
    <source>
        <dbReference type="Pfam" id="PF16355"/>
    </source>
</evidence>
<dbReference type="SUPFAM" id="SSF49785">
    <property type="entry name" value="Galactose-binding domain-like"/>
    <property type="match status" value="1"/>
</dbReference>
<dbReference type="PANTHER" id="PTHR42732:SF1">
    <property type="entry name" value="BETA-MANNOSIDASE"/>
    <property type="match status" value="1"/>
</dbReference>
<dbReference type="InterPro" id="IPR023232">
    <property type="entry name" value="Glyco_hydro_2_AS"/>
</dbReference>
<dbReference type="InterPro" id="IPR032311">
    <property type="entry name" value="DUF4982"/>
</dbReference>
<dbReference type="GO" id="GO:0004553">
    <property type="term" value="F:hydrolase activity, hydrolyzing O-glycosyl compounds"/>
    <property type="evidence" value="ECO:0007669"/>
    <property type="project" value="InterPro"/>
</dbReference>
<dbReference type="InterPro" id="IPR040605">
    <property type="entry name" value="Glyco_hydro2_dom5"/>
</dbReference>
<dbReference type="Pfam" id="PF02836">
    <property type="entry name" value="Glyco_hydro_2_C"/>
    <property type="match status" value="2"/>
</dbReference>
<dbReference type="EMBL" id="CAMXCT030000669">
    <property type="protein sequence ID" value="CAL4769227.1"/>
    <property type="molecule type" value="Genomic_DNA"/>
</dbReference>
<dbReference type="SUPFAM" id="SSF51445">
    <property type="entry name" value="(Trans)glycosidases"/>
    <property type="match status" value="1"/>
</dbReference>
<dbReference type="PROSITE" id="PS00608">
    <property type="entry name" value="GLYCOSYL_HYDROL_F2_2"/>
    <property type="match status" value="1"/>
</dbReference>
<evidence type="ECO:0000256" key="3">
    <source>
        <dbReference type="ARBA" id="ARBA00023295"/>
    </source>
</evidence>
<feature type="domain" description="Glycoside hydrolase family 2" evidence="7">
    <location>
        <begin position="793"/>
        <end position="886"/>
    </location>
</feature>
<keyword evidence="3" id="KW-0326">Glycosidase</keyword>
<feature type="domain" description="Glycoside hydrolase family 2 catalytic" evidence="5">
    <location>
        <begin position="408"/>
        <end position="486"/>
    </location>
</feature>
<proteinExistence type="inferred from homology"/>
<feature type="domain" description="DUF4982" evidence="6">
    <location>
        <begin position="709"/>
        <end position="767"/>
    </location>
</feature>
<dbReference type="OrthoDB" id="446720at2759"/>
<dbReference type="SUPFAM" id="SSF49303">
    <property type="entry name" value="beta-Galactosidase/glucuronidase domain"/>
    <property type="match status" value="1"/>
</dbReference>
<feature type="signal peptide" evidence="4">
    <location>
        <begin position="1"/>
        <end position="15"/>
    </location>
</feature>
<dbReference type="EMBL" id="CAMXCT010000669">
    <property type="protein sequence ID" value="CAI3981915.1"/>
    <property type="molecule type" value="Genomic_DNA"/>
</dbReference>
<keyword evidence="2" id="KW-0378">Hydrolase</keyword>
<evidence type="ECO:0000256" key="4">
    <source>
        <dbReference type="SAM" id="SignalP"/>
    </source>
</evidence>